<comment type="cofactor">
    <cofactor evidence="12">
        <name>Mg(2+)</name>
        <dbReference type="ChEBI" id="CHEBI:18420"/>
    </cofactor>
    <cofactor evidence="12">
        <name>Mn(2+)</name>
        <dbReference type="ChEBI" id="CHEBI:29035"/>
    </cofactor>
</comment>
<feature type="binding site" evidence="12">
    <location>
        <position position="221"/>
    </location>
    <ligand>
        <name>1-deoxy-D-xylulose 5-phosphate</name>
        <dbReference type="ChEBI" id="CHEBI:57792"/>
    </ligand>
</feature>
<dbReference type="NCBIfam" id="TIGR00243">
    <property type="entry name" value="Dxr"/>
    <property type="match status" value="1"/>
</dbReference>
<dbReference type="HAMAP" id="MF_00183">
    <property type="entry name" value="DXP_reductoisom"/>
    <property type="match status" value="1"/>
</dbReference>
<comment type="cofactor">
    <cofactor evidence="1">
        <name>Co(2+)</name>
        <dbReference type="ChEBI" id="CHEBI:48828"/>
    </cofactor>
</comment>
<keyword evidence="6 12" id="KW-0521">NADP</keyword>
<feature type="binding site" evidence="12">
    <location>
        <position position="199"/>
    </location>
    <ligand>
        <name>1-deoxy-D-xylulose 5-phosphate</name>
        <dbReference type="ChEBI" id="CHEBI:57792"/>
    </ligand>
</feature>
<feature type="binding site" evidence="12">
    <location>
        <position position="10"/>
    </location>
    <ligand>
        <name>NADPH</name>
        <dbReference type="ChEBI" id="CHEBI:57783"/>
    </ligand>
</feature>
<dbReference type="FunFam" id="1.10.1740.10:FF:000004">
    <property type="entry name" value="1-deoxy-D-xylulose 5-phosphate reductoisomerase"/>
    <property type="match status" value="1"/>
</dbReference>
<dbReference type="Pfam" id="PF02670">
    <property type="entry name" value="DXP_reductoisom"/>
    <property type="match status" value="1"/>
</dbReference>
<evidence type="ECO:0000259" key="13">
    <source>
        <dbReference type="Pfam" id="PF02670"/>
    </source>
</evidence>
<feature type="binding site" evidence="12">
    <location>
        <position position="36"/>
    </location>
    <ligand>
        <name>NADPH</name>
        <dbReference type="ChEBI" id="CHEBI:57783"/>
    </ligand>
</feature>
<dbReference type="Pfam" id="PF08436">
    <property type="entry name" value="DXP_redisom_C"/>
    <property type="match status" value="1"/>
</dbReference>
<dbReference type="InterPro" id="IPR036169">
    <property type="entry name" value="DXPR_C_sf"/>
</dbReference>
<comment type="caution">
    <text evidence="12">Lacks conserved residue(s) required for the propagation of feature annotation.</text>
</comment>
<feature type="domain" description="DXP reductoisomerase C-terminal" evidence="15">
    <location>
        <begin position="261"/>
        <end position="377"/>
    </location>
</feature>
<dbReference type="PANTHER" id="PTHR30525:SF0">
    <property type="entry name" value="1-DEOXY-D-XYLULOSE 5-PHOSPHATE REDUCTOISOMERASE, CHLOROPLASTIC"/>
    <property type="match status" value="1"/>
</dbReference>
<feature type="binding site" evidence="12">
    <location>
        <position position="218"/>
    </location>
    <ligand>
        <name>1-deoxy-D-xylulose 5-phosphate</name>
        <dbReference type="ChEBI" id="CHEBI:57792"/>
    </ligand>
</feature>
<dbReference type="UniPathway" id="UPA00056">
    <property type="reaction ID" value="UER00092"/>
</dbReference>
<comment type="function">
    <text evidence="12">Catalyzes the NADPH-dependent rearrangement and reduction of 1-deoxy-D-xylulose-5-phosphate (DXP) to 2-C-methyl-D-erythritol 4-phosphate (MEP).</text>
</comment>
<dbReference type="AlphaFoldDB" id="A0A1I7IRN8"/>
<sequence>MRTVTVLGSTGVIGMHTLEVVDRFPDQFAVAALAAGRNVDRLAEQARRYRPAFVAVADEEAGRALRDRLAAAGGSTPEIGVGPDGLVRAAEVPSDVVVSAVVGAAGLRPAWAALARGATLALANKETLVAGGDLVMPWARANGADIVPVDSEHSALFQCLQGSRRHDVRRFILTASGGPFRTWPLERLREVTVEEALRHPNWSMGRKITVDSATLMNKGLEVIEAHHLFSAGYDEIDVLVHPQSVVHSLVEYRDGSVLAQLATPDMRLPIQYALMHPARPENEWPRLDLLSVGALTFEAPDTTRFPCLRLAFAAGRAGGYAPCVLNAANEVAVAAFLEGRLTFTGIAEVVEEVLNRHMPGTPRALNDIVEMDAWARREARSAVEKGGWGV</sequence>
<evidence type="ECO:0000256" key="8">
    <source>
        <dbReference type="ARBA" id="ARBA00023211"/>
    </source>
</evidence>
<evidence type="ECO:0000259" key="14">
    <source>
        <dbReference type="Pfam" id="PF08436"/>
    </source>
</evidence>
<comment type="catalytic activity">
    <reaction evidence="10">
        <text>2-C-methyl-D-erythritol 4-phosphate + NADP(+) = 1-deoxy-D-xylulose 5-phosphate + NADPH + H(+)</text>
        <dbReference type="Rhea" id="RHEA:13717"/>
        <dbReference type="ChEBI" id="CHEBI:15378"/>
        <dbReference type="ChEBI" id="CHEBI:57783"/>
        <dbReference type="ChEBI" id="CHEBI:57792"/>
        <dbReference type="ChEBI" id="CHEBI:58262"/>
        <dbReference type="ChEBI" id="CHEBI:58349"/>
        <dbReference type="EC" id="1.1.1.267"/>
    </reaction>
    <physiologicalReaction direction="right-to-left" evidence="10">
        <dbReference type="Rhea" id="RHEA:13719"/>
    </physiologicalReaction>
</comment>
<evidence type="ECO:0000313" key="17">
    <source>
        <dbReference type="Proteomes" id="UP000183508"/>
    </source>
</evidence>
<dbReference type="GO" id="GO:0070402">
    <property type="term" value="F:NADPH binding"/>
    <property type="evidence" value="ECO:0007669"/>
    <property type="project" value="InterPro"/>
</dbReference>
<keyword evidence="5 12" id="KW-0479">Metal-binding</keyword>
<dbReference type="STRING" id="392015.SAMN05421543_10767"/>
<dbReference type="InterPro" id="IPR036291">
    <property type="entry name" value="NAD(P)-bd_dom_sf"/>
</dbReference>
<protein>
    <recommendedName>
        <fullName evidence="11 12">1-deoxy-D-xylulose 5-phosphate reductoisomerase</fullName>
        <shortName evidence="12">DXP reductoisomerase</shortName>
        <ecNumber evidence="4 12">1.1.1.267</ecNumber>
    </recommendedName>
    <alternativeName>
        <fullName evidence="12">1-deoxyxylulose-5-phosphate reductoisomerase</fullName>
    </alternativeName>
    <alternativeName>
        <fullName evidence="12">2-C-methyl-D-erythritol 4-phosphate synthase</fullName>
    </alternativeName>
</protein>
<feature type="binding site" evidence="12">
    <location>
        <position position="152"/>
    </location>
    <ligand>
        <name>1-deoxy-D-xylulose 5-phosphate</name>
        <dbReference type="ChEBI" id="CHEBI:57792"/>
    </ligand>
</feature>
<dbReference type="Proteomes" id="UP000183508">
    <property type="component" value="Unassembled WGS sequence"/>
</dbReference>
<feature type="binding site" evidence="12">
    <location>
        <position position="11"/>
    </location>
    <ligand>
        <name>NADPH</name>
        <dbReference type="ChEBI" id="CHEBI:57783"/>
    </ligand>
</feature>
<feature type="binding site" evidence="12">
    <location>
        <position position="37"/>
    </location>
    <ligand>
        <name>NADPH</name>
        <dbReference type="ChEBI" id="CHEBI:57783"/>
    </ligand>
</feature>
<proteinExistence type="inferred from homology"/>
<accession>A0A1I7IRN8</accession>
<dbReference type="SUPFAM" id="SSF51735">
    <property type="entry name" value="NAD(P)-binding Rossmann-fold domains"/>
    <property type="match status" value="1"/>
</dbReference>
<dbReference type="InterPro" id="IPR013644">
    <property type="entry name" value="DXP_reductoisomerase_C"/>
</dbReference>
<feature type="domain" description="1-deoxy-D-xylulose 5-phosphate reductoisomerase N-terminal" evidence="13">
    <location>
        <begin position="4"/>
        <end position="132"/>
    </location>
</feature>
<feature type="binding site" evidence="12">
    <location>
        <position position="221"/>
    </location>
    <ligand>
        <name>Mn(2+)</name>
        <dbReference type="ChEBI" id="CHEBI:29035"/>
    </ligand>
</feature>
<keyword evidence="17" id="KW-1185">Reference proteome</keyword>
<keyword evidence="16" id="KW-0413">Isomerase</keyword>
<dbReference type="InterPro" id="IPR003821">
    <property type="entry name" value="DXP_reductoisomerase"/>
</dbReference>
<evidence type="ECO:0000256" key="2">
    <source>
        <dbReference type="ARBA" id="ARBA00005094"/>
    </source>
</evidence>
<keyword evidence="9 12" id="KW-0414">Isoprene biosynthesis</keyword>
<evidence type="ECO:0000256" key="9">
    <source>
        <dbReference type="ARBA" id="ARBA00023229"/>
    </source>
</evidence>
<dbReference type="Gene3D" id="1.10.1740.10">
    <property type="match status" value="1"/>
</dbReference>
<feature type="domain" description="1-deoxy-D-xylulose 5-phosphate reductoisomerase C-terminal" evidence="14">
    <location>
        <begin position="146"/>
        <end position="229"/>
    </location>
</feature>
<dbReference type="GO" id="GO:0051484">
    <property type="term" value="P:isopentenyl diphosphate biosynthetic process, methylerythritol 4-phosphate pathway involved in terpenoid biosynthetic process"/>
    <property type="evidence" value="ECO:0007669"/>
    <property type="project" value="TreeGrafter"/>
</dbReference>
<name>A0A1I7IRN8_9BACL</name>
<comment type="similarity">
    <text evidence="3 12">Belongs to the DXR family.</text>
</comment>
<dbReference type="Gene3D" id="3.40.50.720">
    <property type="entry name" value="NAD(P)-binding Rossmann-like Domain"/>
    <property type="match status" value="1"/>
</dbReference>
<evidence type="ECO:0000256" key="11">
    <source>
        <dbReference type="ARBA" id="ARBA00071224"/>
    </source>
</evidence>
<feature type="binding site" evidence="12">
    <location>
        <position position="205"/>
    </location>
    <ligand>
        <name>NADPH</name>
        <dbReference type="ChEBI" id="CHEBI:57783"/>
    </ligand>
</feature>
<organism evidence="16 17">
    <name type="scientific">Alicyclobacillus macrosporangiidus</name>
    <dbReference type="NCBI Taxonomy" id="392015"/>
    <lineage>
        <taxon>Bacteria</taxon>
        <taxon>Bacillati</taxon>
        <taxon>Bacillota</taxon>
        <taxon>Bacilli</taxon>
        <taxon>Bacillales</taxon>
        <taxon>Alicyclobacillaceae</taxon>
        <taxon>Alicyclobacillus</taxon>
    </lineage>
</organism>
<reference evidence="17" key="1">
    <citation type="submission" date="2016-10" db="EMBL/GenBank/DDBJ databases">
        <authorList>
            <person name="Varghese N."/>
        </authorList>
    </citation>
    <scope>NUCLEOTIDE SEQUENCE [LARGE SCALE GENOMIC DNA]</scope>
    <source>
        <strain evidence="17">DSM 17980</strain>
    </source>
</reference>
<feature type="binding site" evidence="12">
    <location>
        <position position="150"/>
    </location>
    <ligand>
        <name>Mn(2+)</name>
        <dbReference type="ChEBI" id="CHEBI:29035"/>
    </ligand>
</feature>
<dbReference type="eggNOG" id="COG0743">
    <property type="taxonomic scope" value="Bacteria"/>
</dbReference>
<feature type="binding site" evidence="12">
    <location>
        <position position="212"/>
    </location>
    <ligand>
        <name>1-deoxy-D-xylulose 5-phosphate</name>
        <dbReference type="ChEBI" id="CHEBI:57792"/>
    </ligand>
</feature>
<evidence type="ECO:0000256" key="5">
    <source>
        <dbReference type="ARBA" id="ARBA00022723"/>
    </source>
</evidence>
<dbReference type="InterPro" id="IPR013512">
    <property type="entry name" value="DXP_reductoisomerase_N"/>
</dbReference>
<evidence type="ECO:0000256" key="6">
    <source>
        <dbReference type="ARBA" id="ARBA00022857"/>
    </source>
</evidence>
<feature type="binding site" evidence="12">
    <location>
        <position position="13"/>
    </location>
    <ligand>
        <name>NADPH</name>
        <dbReference type="ChEBI" id="CHEBI:57783"/>
    </ligand>
</feature>
<dbReference type="NCBIfam" id="NF009114">
    <property type="entry name" value="PRK12464.1"/>
    <property type="match status" value="1"/>
</dbReference>
<dbReference type="PIRSF" id="PIRSF006205">
    <property type="entry name" value="Dxp_reductismrs"/>
    <property type="match status" value="1"/>
</dbReference>
<evidence type="ECO:0000256" key="10">
    <source>
        <dbReference type="ARBA" id="ARBA00048543"/>
    </source>
</evidence>
<gene>
    <name evidence="12" type="primary">dxr</name>
    <name evidence="16" type="ORF">SAMN05421543_10767</name>
</gene>
<feature type="binding site" evidence="12">
    <location>
        <position position="152"/>
    </location>
    <ligand>
        <name>Mn(2+)</name>
        <dbReference type="ChEBI" id="CHEBI:29035"/>
    </ligand>
</feature>
<comment type="pathway">
    <text evidence="2 12">Isoprenoid biosynthesis; isopentenyl diphosphate biosynthesis via DXP pathway; isopentenyl diphosphate from 1-deoxy-D-xylulose 5-phosphate: step 1/6.</text>
</comment>
<evidence type="ECO:0000256" key="12">
    <source>
        <dbReference type="HAMAP-Rule" id="MF_00183"/>
    </source>
</evidence>
<evidence type="ECO:0000256" key="7">
    <source>
        <dbReference type="ARBA" id="ARBA00023002"/>
    </source>
</evidence>
<dbReference type="GO" id="GO:0030145">
    <property type="term" value="F:manganese ion binding"/>
    <property type="evidence" value="ECO:0007669"/>
    <property type="project" value="TreeGrafter"/>
</dbReference>
<feature type="binding site" evidence="12">
    <location>
        <position position="125"/>
    </location>
    <ligand>
        <name>1-deoxy-D-xylulose 5-phosphate</name>
        <dbReference type="ChEBI" id="CHEBI:57792"/>
    </ligand>
</feature>
<feature type="binding site" evidence="12">
    <location>
        <position position="151"/>
    </location>
    <ligand>
        <name>1-deoxy-D-xylulose 5-phosphate</name>
        <dbReference type="ChEBI" id="CHEBI:57792"/>
    </ligand>
</feature>
<keyword evidence="7 12" id="KW-0560">Oxidoreductase</keyword>
<dbReference type="Pfam" id="PF13288">
    <property type="entry name" value="DXPR_C"/>
    <property type="match status" value="1"/>
</dbReference>
<evidence type="ECO:0000313" key="16">
    <source>
        <dbReference type="EMBL" id="SFU75599.1"/>
    </source>
</evidence>
<dbReference type="InterPro" id="IPR026877">
    <property type="entry name" value="DXPR_C"/>
</dbReference>
<feature type="binding site" evidence="12">
    <location>
        <position position="124"/>
    </location>
    <ligand>
        <name>NADPH</name>
        <dbReference type="ChEBI" id="CHEBI:57783"/>
    </ligand>
</feature>
<evidence type="ECO:0000256" key="3">
    <source>
        <dbReference type="ARBA" id="ARBA00006825"/>
    </source>
</evidence>
<feature type="binding site" evidence="12">
    <location>
        <position position="176"/>
    </location>
    <ligand>
        <name>1-deoxy-D-xylulose 5-phosphate</name>
        <dbReference type="ChEBI" id="CHEBI:57792"/>
    </ligand>
</feature>
<evidence type="ECO:0000256" key="4">
    <source>
        <dbReference type="ARBA" id="ARBA00012366"/>
    </source>
</evidence>
<dbReference type="EMBL" id="FPBV01000007">
    <property type="protein sequence ID" value="SFU75599.1"/>
    <property type="molecule type" value="Genomic_DNA"/>
</dbReference>
<keyword evidence="8 12" id="KW-0464">Manganese</keyword>
<dbReference type="FunFam" id="3.40.50.720:FF:000045">
    <property type="entry name" value="1-deoxy-D-xylulose 5-phosphate reductoisomerase"/>
    <property type="match status" value="1"/>
</dbReference>
<dbReference type="RefSeq" id="WP_074951370.1">
    <property type="nucleotide sequence ID" value="NZ_FPBV01000007.1"/>
</dbReference>
<evidence type="ECO:0000256" key="1">
    <source>
        <dbReference type="ARBA" id="ARBA00001941"/>
    </source>
</evidence>
<feature type="binding site" evidence="12">
    <location>
        <position position="217"/>
    </location>
    <ligand>
        <name>1-deoxy-D-xylulose 5-phosphate</name>
        <dbReference type="ChEBI" id="CHEBI:57792"/>
    </ligand>
</feature>
<dbReference type="GO" id="GO:0016853">
    <property type="term" value="F:isomerase activity"/>
    <property type="evidence" value="ECO:0007669"/>
    <property type="project" value="UniProtKB-KW"/>
</dbReference>
<feature type="binding site" evidence="12">
    <location>
        <position position="38"/>
    </location>
    <ligand>
        <name>NADPH</name>
        <dbReference type="ChEBI" id="CHEBI:57783"/>
    </ligand>
</feature>
<dbReference type="EC" id="1.1.1.267" evidence="4 12"/>
<dbReference type="GO" id="GO:0030604">
    <property type="term" value="F:1-deoxy-D-xylulose-5-phosphate reductoisomerase activity"/>
    <property type="evidence" value="ECO:0007669"/>
    <property type="project" value="UniProtKB-UniRule"/>
</dbReference>
<dbReference type="SUPFAM" id="SSF55347">
    <property type="entry name" value="Glyceraldehyde-3-phosphate dehydrogenase-like, C-terminal domain"/>
    <property type="match status" value="1"/>
</dbReference>
<evidence type="ECO:0000259" key="15">
    <source>
        <dbReference type="Pfam" id="PF13288"/>
    </source>
</evidence>
<dbReference type="OrthoDB" id="9806546at2"/>
<dbReference type="PANTHER" id="PTHR30525">
    <property type="entry name" value="1-DEOXY-D-XYLULOSE 5-PHOSPHATE REDUCTOISOMERASE"/>
    <property type="match status" value="1"/>
</dbReference>
<feature type="binding site" evidence="12">
    <location>
        <position position="126"/>
    </location>
    <ligand>
        <name>NADPH</name>
        <dbReference type="ChEBI" id="CHEBI:57783"/>
    </ligand>
</feature>
<dbReference type="SUPFAM" id="SSF69055">
    <property type="entry name" value="1-deoxy-D-xylulose-5-phosphate reductoisomerase, C-terminal domain"/>
    <property type="match status" value="1"/>
</dbReference>
<keyword evidence="12" id="KW-0460">Magnesium</keyword>